<dbReference type="InParanoid" id="C7R6M0"/>
<dbReference type="eggNOG" id="COG2199">
    <property type="taxonomic scope" value="Bacteria"/>
</dbReference>
<dbReference type="NCBIfam" id="TIGR00254">
    <property type="entry name" value="GGDEF"/>
    <property type="match status" value="1"/>
</dbReference>
<proteinExistence type="predicted"/>
<feature type="domain" description="GGDEF" evidence="7">
    <location>
        <begin position="506"/>
        <end position="639"/>
    </location>
</feature>
<dbReference type="InterPro" id="IPR029787">
    <property type="entry name" value="Nucleotide_cyclase"/>
</dbReference>
<feature type="coiled-coil region" evidence="5">
    <location>
        <begin position="384"/>
        <end position="427"/>
    </location>
</feature>
<dbReference type="PROSITE" id="PS50887">
    <property type="entry name" value="GGDEF"/>
    <property type="match status" value="1"/>
</dbReference>
<evidence type="ECO:0000256" key="6">
    <source>
        <dbReference type="SAM" id="Phobius"/>
    </source>
</evidence>
<dbReference type="SUPFAM" id="SSF48452">
    <property type="entry name" value="TPR-like"/>
    <property type="match status" value="2"/>
</dbReference>
<dbReference type="SUPFAM" id="SSF55073">
    <property type="entry name" value="Nucleotide cyclase"/>
    <property type="match status" value="1"/>
</dbReference>
<gene>
    <name evidence="8" type="ordered locus">Kkor_0115</name>
</gene>
<dbReference type="KEGG" id="kko:Kkor_0115"/>
<evidence type="ECO:0000259" key="7">
    <source>
        <dbReference type="PROSITE" id="PS50887"/>
    </source>
</evidence>
<name>C7R6M0_KANKD</name>
<dbReference type="Proteomes" id="UP000001231">
    <property type="component" value="Chromosome"/>
</dbReference>
<dbReference type="Gene3D" id="1.25.40.10">
    <property type="entry name" value="Tetratricopeptide repeat domain"/>
    <property type="match status" value="2"/>
</dbReference>
<dbReference type="InterPro" id="IPR043128">
    <property type="entry name" value="Rev_trsase/Diguanyl_cyclase"/>
</dbReference>
<evidence type="ECO:0000256" key="5">
    <source>
        <dbReference type="SAM" id="Coils"/>
    </source>
</evidence>
<dbReference type="OrthoDB" id="6191081at2"/>
<evidence type="ECO:0000256" key="2">
    <source>
        <dbReference type="ARBA" id="ARBA00012528"/>
    </source>
</evidence>
<protein>
    <recommendedName>
        <fullName evidence="2">diguanylate cyclase</fullName>
        <ecNumber evidence="2">2.7.7.65</ecNumber>
    </recommendedName>
</protein>
<evidence type="ECO:0000256" key="4">
    <source>
        <dbReference type="PROSITE-ProRule" id="PRU00339"/>
    </source>
</evidence>
<keyword evidence="6" id="KW-0812">Transmembrane</keyword>
<feature type="transmembrane region" description="Helical" evidence="6">
    <location>
        <begin position="430"/>
        <end position="449"/>
    </location>
</feature>
<evidence type="ECO:0000256" key="3">
    <source>
        <dbReference type="ARBA" id="ARBA00034247"/>
    </source>
</evidence>
<dbReference type="InterPro" id="IPR011990">
    <property type="entry name" value="TPR-like_helical_dom_sf"/>
</dbReference>
<dbReference type="GO" id="GO:0052621">
    <property type="term" value="F:diguanylate cyclase activity"/>
    <property type="evidence" value="ECO:0007669"/>
    <property type="project" value="UniProtKB-EC"/>
</dbReference>
<dbReference type="FunFam" id="3.30.70.270:FF:000001">
    <property type="entry name" value="Diguanylate cyclase domain protein"/>
    <property type="match status" value="1"/>
</dbReference>
<dbReference type="SMART" id="SM00267">
    <property type="entry name" value="GGDEF"/>
    <property type="match status" value="1"/>
</dbReference>
<dbReference type="Pfam" id="PF00990">
    <property type="entry name" value="GGDEF"/>
    <property type="match status" value="1"/>
</dbReference>
<feature type="repeat" description="TPR" evidence="4">
    <location>
        <begin position="349"/>
        <end position="382"/>
    </location>
</feature>
<evidence type="ECO:0000313" key="9">
    <source>
        <dbReference type="Proteomes" id="UP000001231"/>
    </source>
</evidence>
<dbReference type="STRING" id="523791.Kkor_0115"/>
<dbReference type="SMART" id="SM00028">
    <property type="entry name" value="TPR"/>
    <property type="match status" value="3"/>
</dbReference>
<dbReference type="CDD" id="cd01949">
    <property type="entry name" value="GGDEF"/>
    <property type="match status" value="1"/>
</dbReference>
<dbReference type="InterPro" id="IPR000160">
    <property type="entry name" value="GGDEF_dom"/>
</dbReference>
<dbReference type="InterPro" id="IPR050469">
    <property type="entry name" value="Diguanylate_Cyclase"/>
</dbReference>
<accession>C7R6M0</accession>
<evidence type="ECO:0000256" key="1">
    <source>
        <dbReference type="ARBA" id="ARBA00001946"/>
    </source>
</evidence>
<dbReference type="InterPro" id="IPR019734">
    <property type="entry name" value="TPR_rpt"/>
</dbReference>
<organism evidence="8 9">
    <name type="scientific">Kangiella koreensis (strain DSM 16069 / JCM 12317 / KCTC 12182 / SW-125)</name>
    <dbReference type="NCBI Taxonomy" id="523791"/>
    <lineage>
        <taxon>Bacteria</taxon>
        <taxon>Pseudomonadati</taxon>
        <taxon>Pseudomonadota</taxon>
        <taxon>Gammaproteobacteria</taxon>
        <taxon>Kangiellales</taxon>
        <taxon>Kangiellaceae</taxon>
        <taxon>Kangiella</taxon>
    </lineage>
</organism>
<keyword evidence="6" id="KW-0472">Membrane</keyword>
<evidence type="ECO:0000313" key="8">
    <source>
        <dbReference type="EMBL" id="ACV25536.1"/>
    </source>
</evidence>
<dbReference type="HOGENOM" id="CLU_400522_0_0_6"/>
<dbReference type="PANTHER" id="PTHR45138">
    <property type="entry name" value="REGULATORY COMPONENTS OF SENSORY TRANSDUCTION SYSTEM"/>
    <property type="match status" value="1"/>
</dbReference>
<dbReference type="EMBL" id="CP001707">
    <property type="protein sequence ID" value="ACV25536.1"/>
    <property type="molecule type" value="Genomic_DNA"/>
</dbReference>
<keyword evidence="5" id="KW-0175">Coiled coil</keyword>
<dbReference type="AlphaFoldDB" id="C7R6M0"/>
<dbReference type="PANTHER" id="PTHR45138:SF9">
    <property type="entry name" value="DIGUANYLATE CYCLASE DGCM-RELATED"/>
    <property type="match status" value="1"/>
</dbReference>
<keyword evidence="9" id="KW-1185">Reference proteome</keyword>
<comment type="cofactor">
    <cofactor evidence="1">
        <name>Mg(2+)</name>
        <dbReference type="ChEBI" id="CHEBI:18420"/>
    </cofactor>
</comment>
<dbReference type="Gene3D" id="3.30.70.270">
    <property type="match status" value="1"/>
</dbReference>
<comment type="catalytic activity">
    <reaction evidence="3">
        <text>2 GTP = 3',3'-c-di-GMP + 2 diphosphate</text>
        <dbReference type="Rhea" id="RHEA:24898"/>
        <dbReference type="ChEBI" id="CHEBI:33019"/>
        <dbReference type="ChEBI" id="CHEBI:37565"/>
        <dbReference type="ChEBI" id="CHEBI:58805"/>
        <dbReference type="EC" id="2.7.7.65"/>
    </reaction>
</comment>
<sequence length="673" mass="76474">MANPGKRTLLLLTSICLLILVIASPKVKAETYQDIIQDIGQTGRVSPKAVLDRLEWADAIPDERSSMDDRANYYLWLGKFAALSRDYDKADLALKQLASLTETFDCNVCGENRYIVEAYIAARQNNVSALEALLKEIEASNDEPLKKLQSLELHAFLYNAKSMIPEIIETAFEAAELSEQLNRPSDHIRALNYIVLANIHRRDLERAMILATEAYEKAKKLNDVEQMVNTRGNQGWIYSLQGDYEKQADCLRDTIAITDQYPDMEVAAMTNRINLSHNLIERKLYQEAIDVADEAVSRAETLKHPVGRAVAIHNRAIGVAYVEDREQGIKELQAAIQLAESEGAKSYALDMYRSLAQLYEEFEEHQNAVTAYKKIIELESELIKSEREDAVQALQEQYETEKKNREIERLSLEKVAADAEIAEKEARQKLWIALAIVFLLIAVILIQWLRTSRKRNKDLADDNVQLTKQTDRDPLTGAYNRRFLQKTMQELHQKLKNLDRPGRADDVMGIILLDVDFFKNVNDTYGHAVGDAVLVEITKRFRKLLRERDMVVRWGGEEFVLLLPNVNGALCNVADRAINKIGNETFNFEGQQLRITISAGCVTWPAFEEQSWEEALHLADMAAYLSKSGGRNRATCITKINQDSDKKELAKDLLEAEKKSWIELTRIAGPRAE</sequence>
<dbReference type="RefSeq" id="WP_012800051.1">
    <property type="nucleotide sequence ID" value="NC_013166.1"/>
</dbReference>
<reference evidence="8 9" key="1">
    <citation type="journal article" date="2009" name="Stand. Genomic Sci.">
        <title>Complete genome sequence of Kangiella koreensis type strain (SW-125).</title>
        <authorList>
            <person name="Han C."/>
            <person name="Sikorski J."/>
            <person name="Lapidus A."/>
            <person name="Nolan M."/>
            <person name="Glavina Del Rio T."/>
            <person name="Tice H."/>
            <person name="Cheng J.F."/>
            <person name="Lucas S."/>
            <person name="Chen F."/>
            <person name="Copeland A."/>
            <person name="Ivanova N."/>
            <person name="Mavromatis K."/>
            <person name="Ovchinnikova G."/>
            <person name="Pati A."/>
            <person name="Bruce D."/>
            <person name="Goodwin L."/>
            <person name="Pitluck S."/>
            <person name="Chen A."/>
            <person name="Palaniappan K."/>
            <person name="Land M."/>
            <person name="Hauser L."/>
            <person name="Chang Y.J."/>
            <person name="Jeffries C.D."/>
            <person name="Chain P."/>
            <person name="Saunders E."/>
            <person name="Brettin T."/>
            <person name="Goker M."/>
            <person name="Tindall B.J."/>
            <person name="Bristow J."/>
            <person name="Eisen J.A."/>
            <person name="Markowitz V."/>
            <person name="Hugenholtz P."/>
            <person name="Kyrpides N.C."/>
            <person name="Klenk H.P."/>
            <person name="Detter J.C."/>
        </authorList>
    </citation>
    <scope>NUCLEOTIDE SEQUENCE [LARGE SCALE GENOMIC DNA]</scope>
    <source>
        <strain evidence="9">DSM 16069 / KCTC 12182 / SW-125</strain>
    </source>
</reference>
<dbReference type="EC" id="2.7.7.65" evidence="2"/>
<keyword evidence="4" id="KW-0802">TPR repeat</keyword>
<dbReference type="PROSITE" id="PS50005">
    <property type="entry name" value="TPR"/>
    <property type="match status" value="1"/>
</dbReference>
<dbReference type="eggNOG" id="COG3903">
    <property type="taxonomic scope" value="Bacteria"/>
</dbReference>
<keyword evidence="6" id="KW-1133">Transmembrane helix</keyword>